<dbReference type="InterPro" id="IPR050373">
    <property type="entry name" value="Fibrinogen_C-term_domain"/>
</dbReference>
<dbReference type="InterPro" id="IPR036056">
    <property type="entry name" value="Fibrinogen-like_C"/>
</dbReference>
<dbReference type="SMART" id="SM00186">
    <property type="entry name" value="FBG"/>
    <property type="match status" value="2"/>
</dbReference>
<name>A0A2G8JIH3_STIJA</name>
<dbReference type="STRING" id="307972.A0A2G8JIH3"/>
<dbReference type="PANTHER" id="PTHR19143">
    <property type="entry name" value="FIBRINOGEN/TENASCIN/ANGIOPOEITIN"/>
    <property type="match status" value="1"/>
</dbReference>
<dbReference type="InterPro" id="IPR014716">
    <property type="entry name" value="Fibrinogen_a/b/g_C_1"/>
</dbReference>
<dbReference type="PROSITE" id="PS01186">
    <property type="entry name" value="EGF_2"/>
    <property type="match status" value="1"/>
</dbReference>
<dbReference type="InterPro" id="IPR002181">
    <property type="entry name" value="Fibrinogen_a/b/g_C_dom"/>
</dbReference>
<reference evidence="2 3" key="1">
    <citation type="journal article" date="2017" name="PLoS Biol.">
        <title>The sea cucumber genome provides insights into morphological evolution and visceral regeneration.</title>
        <authorList>
            <person name="Zhang X."/>
            <person name="Sun L."/>
            <person name="Yuan J."/>
            <person name="Sun Y."/>
            <person name="Gao Y."/>
            <person name="Zhang L."/>
            <person name="Li S."/>
            <person name="Dai H."/>
            <person name="Hamel J.F."/>
            <person name="Liu C."/>
            <person name="Yu Y."/>
            <person name="Liu S."/>
            <person name="Lin W."/>
            <person name="Guo K."/>
            <person name="Jin S."/>
            <person name="Xu P."/>
            <person name="Storey K.B."/>
            <person name="Huan P."/>
            <person name="Zhang T."/>
            <person name="Zhou Y."/>
            <person name="Zhang J."/>
            <person name="Lin C."/>
            <person name="Li X."/>
            <person name="Xing L."/>
            <person name="Huo D."/>
            <person name="Sun M."/>
            <person name="Wang L."/>
            <person name="Mercier A."/>
            <person name="Li F."/>
            <person name="Yang H."/>
            <person name="Xiang J."/>
        </authorList>
    </citation>
    <scope>NUCLEOTIDE SEQUENCE [LARGE SCALE GENOMIC DNA]</scope>
    <source>
        <strain evidence="2">Shaxun</strain>
        <tissue evidence="2">Muscle</tissue>
    </source>
</reference>
<evidence type="ECO:0000259" key="1">
    <source>
        <dbReference type="PROSITE" id="PS51406"/>
    </source>
</evidence>
<feature type="domain" description="Fibrinogen C-terminal" evidence="1">
    <location>
        <begin position="46"/>
        <end position="215"/>
    </location>
</feature>
<accession>A0A2G8JIH3</accession>
<organism evidence="2 3">
    <name type="scientific">Stichopus japonicus</name>
    <name type="common">Sea cucumber</name>
    <dbReference type="NCBI Taxonomy" id="307972"/>
    <lineage>
        <taxon>Eukaryota</taxon>
        <taxon>Metazoa</taxon>
        <taxon>Echinodermata</taxon>
        <taxon>Eleutherozoa</taxon>
        <taxon>Echinozoa</taxon>
        <taxon>Holothuroidea</taxon>
        <taxon>Aspidochirotacea</taxon>
        <taxon>Aspidochirotida</taxon>
        <taxon>Stichopodidae</taxon>
        <taxon>Apostichopus</taxon>
    </lineage>
</organism>
<evidence type="ECO:0000313" key="3">
    <source>
        <dbReference type="Proteomes" id="UP000230750"/>
    </source>
</evidence>
<dbReference type="EMBL" id="MRZV01001877">
    <property type="protein sequence ID" value="PIK35537.1"/>
    <property type="molecule type" value="Genomic_DNA"/>
</dbReference>
<dbReference type="Pfam" id="PF00147">
    <property type="entry name" value="Fibrinogen_C"/>
    <property type="match status" value="2"/>
</dbReference>
<dbReference type="NCBIfam" id="NF040941">
    <property type="entry name" value="GGGWT_bact"/>
    <property type="match status" value="1"/>
</dbReference>
<dbReference type="Gene3D" id="3.90.215.10">
    <property type="entry name" value="Gamma Fibrinogen, chain A, domain 1"/>
    <property type="match status" value="2"/>
</dbReference>
<protein>
    <submittedName>
        <fullName evidence="2">Putative tenascin-R</fullName>
    </submittedName>
</protein>
<dbReference type="InterPro" id="IPR000742">
    <property type="entry name" value="EGF"/>
</dbReference>
<dbReference type="PROSITE" id="PS51406">
    <property type="entry name" value="FIBRINOGEN_C_2"/>
    <property type="match status" value="2"/>
</dbReference>
<keyword evidence="3" id="KW-1185">Reference proteome</keyword>
<gene>
    <name evidence="2" type="ORF">BSL78_27639</name>
</gene>
<feature type="domain" description="Fibrinogen C-terminal" evidence="1">
    <location>
        <begin position="316"/>
        <end position="549"/>
    </location>
</feature>
<dbReference type="GO" id="GO:0005615">
    <property type="term" value="C:extracellular space"/>
    <property type="evidence" value="ECO:0007669"/>
    <property type="project" value="TreeGrafter"/>
</dbReference>
<dbReference type="SUPFAM" id="SSF56496">
    <property type="entry name" value="Fibrinogen C-terminal domain-like"/>
    <property type="match status" value="2"/>
</dbReference>
<evidence type="ECO:0000313" key="2">
    <source>
        <dbReference type="EMBL" id="PIK35537.1"/>
    </source>
</evidence>
<proteinExistence type="predicted"/>
<dbReference type="Gene3D" id="2.10.25.10">
    <property type="entry name" value="Laminin"/>
    <property type="match status" value="1"/>
</dbReference>
<dbReference type="OrthoDB" id="10045365at2759"/>
<sequence>MGYRLSAGVGYKLYTVLIAWHIFALTGMQTFADVTDPSTTISYFGFQTAVFPRDCHEIPRVCSNTHNTSGVYRIKPAGFPKSFEVYCDGDPGTGGWTVIQRRSSGSIDFNRNWEHYKQGFGFLGTEFWLGNEKIAYLTQQKKYQLRIDITDAKGQSYHVTFDNFRVGDEKNSYALMGDLGTERSTANSYIEWCPYDRSDARSTCQRNCSISNTCANSTTMEPEKCICPDSYSLTQPGEDCIPLNQCRCFLEDVGYALSERESYLNPSCTSRVTCTDNGLIHKEYRCSDQATCEVRSGVGSCVCNEGFAGDGQRCMRIVTTHRKDCYEYYMDGMRADGLYTIYPTGWEETGFQVYCDMTTGGGGWTVIQRRNSNLTDFYRGWNAYKKGFGNLSANHWLGNDKIHILTNQKVYQLKVNLVSGSRTVALYSTFSIGDERDNYTLSLGTYTGNSGYDAMNWNSGKSFSTRDRDNDGRDGIHCSQRHQGGWWYGYAGENPSCTSWHINGIYGHCSYSNLNGRYNEKNHQSIFWWRHPGNDCGVGGTSMEIRPLQ</sequence>
<dbReference type="AlphaFoldDB" id="A0A2G8JIH3"/>
<dbReference type="PANTHER" id="PTHR19143:SF458">
    <property type="entry name" value="FIBRINOGEN C-TERMINAL DOMAIN-CONTAINING PROTEIN-RELATED"/>
    <property type="match status" value="1"/>
</dbReference>
<dbReference type="CDD" id="cd00087">
    <property type="entry name" value="FReD"/>
    <property type="match status" value="1"/>
</dbReference>
<dbReference type="Proteomes" id="UP000230750">
    <property type="component" value="Unassembled WGS sequence"/>
</dbReference>
<comment type="caution">
    <text evidence="2">The sequence shown here is derived from an EMBL/GenBank/DDBJ whole genome shotgun (WGS) entry which is preliminary data.</text>
</comment>